<keyword evidence="3" id="KW-1185">Reference proteome</keyword>
<gene>
    <name evidence="2" type="ORF">DILT_LOCUS16019</name>
</gene>
<evidence type="ECO:0000313" key="3">
    <source>
        <dbReference type="Proteomes" id="UP000281553"/>
    </source>
</evidence>
<protein>
    <submittedName>
        <fullName evidence="2">Uncharacterized protein</fullName>
    </submittedName>
</protein>
<dbReference type="Proteomes" id="UP000281553">
    <property type="component" value="Unassembled WGS sequence"/>
</dbReference>
<name>A0A3P7QNN3_DIBLA</name>
<sequence length="108" mass="11631">MPTLTVKGDLPTNQKYVKKGGNAPKDEDKYGRLFDRIMDLLDRDVAESARTSSYLQQCMRADIGATQKSAAALPWPGSHSLVVPGAFGECAVNAPSNVRGRLDGRHSG</sequence>
<evidence type="ECO:0000313" key="2">
    <source>
        <dbReference type="EMBL" id="VDN32636.1"/>
    </source>
</evidence>
<organism evidence="2 3">
    <name type="scientific">Dibothriocephalus latus</name>
    <name type="common">Fish tapeworm</name>
    <name type="synonym">Diphyllobothrium latum</name>
    <dbReference type="NCBI Taxonomy" id="60516"/>
    <lineage>
        <taxon>Eukaryota</taxon>
        <taxon>Metazoa</taxon>
        <taxon>Spiralia</taxon>
        <taxon>Lophotrochozoa</taxon>
        <taxon>Platyhelminthes</taxon>
        <taxon>Cestoda</taxon>
        <taxon>Eucestoda</taxon>
        <taxon>Diphyllobothriidea</taxon>
        <taxon>Diphyllobothriidae</taxon>
        <taxon>Dibothriocephalus</taxon>
    </lineage>
</organism>
<accession>A0A3P7QNN3</accession>
<evidence type="ECO:0000256" key="1">
    <source>
        <dbReference type="SAM" id="MobiDB-lite"/>
    </source>
</evidence>
<reference evidence="2 3" key="1">
    <citation type="submission" date="2018-11" db="EMBL/GenBank/DDBJ databases">
        <authorList>
            <consortium name="Pathogen Informatics"/>
        </authorList>
    </citation>
    <scope>NUCLEOTIDE SEQUENCE [LARGE SCALE GENOMIC DNA]</scope>
</reference>
<proteinExistence type="predicted"/>
<dbReference type="EMBL" id="UYRU01082462">
    <property type="protein sequence ID" value="VDN32636.1"/>
    <property type="molecule type" value="Genomic_DNA"/>
</dbReference>
<feature type="region of interest" description="Disordered" evidence="1">
    <location>
        <begin position="1"/>
        <end position="26"/>
    </location>
</feature>
<dbReference type="AlphaFoldDB" id="A0A3P7QNN3"/>